<keyword evidence="2" id="KW-0812">Transmembrane</keyword>
<proteinExistence type="predicted"/>
<evidence type="ECO:0000256" key="1">
    <source>
        <dbReference type="SAM" id="MobiDB-lite"/>
    </source>
</evidence>
<evidence type="ECO:0000313" key="3">
    <source>
        <dbReference type="EMBL" id="KAH7542098.1"/>
    </source>
</evidence>
<name>A0A978VTF3_ZIZJJ</name>
<keyword evidence="2" id="KW-1133">Transmembrane helix</keyword>
<evidence type="ECO:0000256" key="2">
    <source>
        <dbReference type="SAM" id="Phobius"/>
    </source>
</evidence>
<protein>
    <submittedName>
        <fullName evidence="3">Uncharacterized protein</fullName>
    </submittedName>
</protein>
<feature type="compositionally biased region" description="Polar residues" evidence="1">
    <location>
        <begin position="24"/>
        <end position="33"/>
    </location>
</feature>
<keyword evidence="2" id="KW-0472">Membrane</keyword>
<organism evidence="3 4">
    <name type="scientific">Ziziphus jujuba var. spinosa</name>
    <dbReference type="NCBI Taxonomy" id="714518"/>
    <lineage>
        <taxon>Eukaryota</taxon>
        <taxon>Viridiplantae</taxon>
        <taxon>Streptophyta</taxon>
        <taxon>Embryophyta</taxon>
        <taxon>Tracheophyta</taxon>
        <taxon>Spermatophyta</taxon>
        <taxon>Magnoliopsida</taxon>
        <taxon>eudicotyledons</taxon>
        <taxon>Gunneridae</taxon>
        <taxon>Pentapetalae</taxon>
        <taxon>rosids</taxon>
        <taxon>fabids</taxon>
        <taxon>Rosales</taxon>
        <taxon>Rhamnaceae</taxon>
        <taxon>Paliureae</taxon>
        <taxon>Ziziphus</taxon>
    </lineage>
</organism>
<feature type="compositionally biased region" description="Polar residues" evidence="1">
    <location>
        <begin position="1"/>
        <end position="16"/>
    </location>
</feature>
<reference evidence="3" key="1">
    <citation type="journal article" date="2021" name="Front. Plant Sci.">
        <title>Chromosome-Scale Genome Assembly for Chinese Sour Jujube and Insights Into Its Genome Evolution and Domestication Signature.</title>
        <authorList>
            <person name="Shen L.-Y."/>
            <person name="Luo H."/>
            <person name="Wang X.-L."/>
            <person name="Wang X.-M."/>
            <person name="Qiu X.-J."/>
            <person name="Liu H."/>
            <person name="Zhou S.-S."/>
            <person name="Jia K.-H."/>
            <person name="Nie S."/>
            <person name="Bao Y.-T."/>
            <person name="Zhang R.-G."/>
            <person name="Yun Q.-Z."/>
            <person name="Chai Y.-H."/>
            <person name="Lu J.-Y."/>
            <person name="Li Y."/>
            <person name="Zhao S.-W."/>
            <person name="Mao J.-F."/>
            <person name="Jia S.-G."/>
            <person name="Mao Y.-M."/>
        </authorList>
    </citation>
    <scope>NUCLEOTIDE SEQUENCE</scope>
    <source>
        <strain evidence="3">AT0</strain>
        <tissue evidence="3">Leaf</tissue>
    </source>
</reference>
<dbReference type="EMBL" id="JAEACU010000002">
    <property type="protein sequence ID" value="KAH7542098.1"/>
    <property type="molecule type" value="Genomic_DNA"/>
</dbReference>
<comment type="caution">
    <text evidence="3">The sequence shown here is derived from an EMBL/GenBank/DDBJ whole genome shotgun (WGS) entry which is preliminary data.</text>
</comment>
<sequence>MASSSNTSKSYDQQQHYADKEAAQNKQNGKASSTWSSSKQMKYIAFVVLVIIVAVPNPELTSFAGNFSFVMRAYNPNKLVEDFFQRPFNVTRIHFLVLATFSFDNGADIINEYLLHGRITTNISVKVVLKFRYGSWISMPCAIGIYCQPAAILLRRNFQTTGCYVDL</sequence>
<gene>
    <name evidence="3" type="ORF">FEM48_Zijuj02G0037200</name>
</gene>
<dbReference type="AlphaFoldDB" id="A0A978VTF3"/>
<feature type="transmembrane region" description="Helical" evidence="2">
    <location>
        <begin position="43"/>
        <end position="69"/>
    </location>
</feature>
<feature type="region of interest" description="Disordered" evidence="1">
    <location>
        <begin position="1"/>
        <end position="33"/>
    </location>
</feature>
<accession>A0A978VTF3</accession>
<evidence type="ECO:0000313" key="4">
    <source>
        <dbReference type="Proteomes" id="UP000813462"/>
    </source>
</evidence>
<dbReference type="Proteomes" id="UP000813462">
    <property type="component" value="Unassembled WGS sequence"/>
</dbReference>